<dbReference type="Gene3D" id="2.140.10.30">
    <property type="entry name" value="Dipeptidylpeptidase IV, N-terminal domain"/>
    <property type="match status" value="1"/>
</dbReference>
<dbReference type="AlphaFoldDB" id="A0A2S6I8I5"/>
<gene>
    <name evidence="3" type="ORF">CLV84_0769</name>
</gene>
<dbReference type="InterPro" id="IPR002469">
    <property type="entry name" value="Peptidase_S9B_N"/>
</dbReference>
<dbReference type="Pfam" id="PF00930">
    <property type="entry name" value="DPPIV_N"/>
    <property type="match status" value="1"/>
</dbReference>
<dbReference type="RefSeq" id="WP_245911373.1">
    <property type="nucleotide sequence ID" value="NZ_PTJC01000005.1"/>
</dbReference>
<evidence type="ECO:0000313" key="3">
    <source>
        <dbReference type="EMBL" id="PPK87816.1"/>
    </source>
</evidence>
<keyword evidence="4" id="KW-1185">Reference proteome</keyword>
<evidence type="ECO:0000313" key="4">
    <source>
        <dbReference type="Proteomes" id="UP000237662"/>
    </source>
</evidence>
<proteinExistence type="predicted"/>
<feature type="domain" description="Peptidase S9 prolyl oligopeptidase catalytic" evidence="1">
    <location>
        <begin position="544"/>
        <end position="737"/>
    </location>
</feature>
<dbReference type="InterPro" id="IPR029058">
    <property type="entry name" value="AB_hydrolase_fold"/>
</dbReference>
<dbReference type="SUPFAM" id="SSF53474">
    <property type="entry name" value="alpha/beta-Hydrolases"/>
    <property type="match status" value="1"/>
</dbReference>
<dbReference type="GO" id="GO:0008236">
    <property type="term" value="F:serine-type peptidase activity"/>
    <property type="evidence" value="ECO:0007669"/>
    <property type="project" value="InterPro"/>
</dbReference>
<dbReference type="InterPro" id="IPR050278">
    <property type="entry name" value="Serine_Prot_S9B/DPPIV"/>
</dbReference>
<dbReference type="PANTHER" id="PTHR11731">
    <property type="entry name" value="PROTEASE FAMILY S9B,C DIPEPTIDYL-PEPTIDASE IV-RELATED"/>
    <property type="match status" value="1"/>
</dbReference>
<dbReference type="Pfam" id="PF00326">
    <property type="entry name" value="Peptidase_S9"/>
    <property type="match status" value="1"/>
</dbReference>
<dbReference type="PANTHER" id="PTHR11731:SF118">
    <property type="entry name" value="BLR1971 PROTEIN"/>
    <property type="match status" value="1"/>
</dbReference>
<dbReference type="InterPro" id="IPR001375">
    <property type="entry name" value="Peptidase_S9_cat"/>
</dbReference>
<reference evidence="3 4" key="1">
    <citation type="submission" date="2018-02" db="EMBL/GenBank/DDBJ databases">
        <title>Genomic Encyclopedia of Archaeal and Bacterial Type Strains, Phase II (KMG-II): from individual species to whole genera.</title>
        <authorList>
            <person name="Goeker M."/>
        </authorList>
    </citation>
    <scope>NUCLEOTIDE SEQUENCE [LARGE SCALE GENOMIC DNA]</scope>
    <source>
        <strain evidence="3 4">DSM 29526</strain>
    </source>
</reference>
<dbReference type="Proteomes" id="UP000237662">
    <property type="component" value="Unassembled WGS sequence"/>
</dbReference>
<comment type="caution">
    <text evidence="3">The sequence shown here is derived from an EMBL/GenBank/DDBJ whole genome shotgun (WGS) entry which is preliminary data.</text>
</comment>
<name>A0A2S6I8I5_9BACT</name>
<dbReference type="GO" id="GO:0006508">
    <property type="term" value="P:proteolysis"/>
    <property type="evidence" value="ECO:0007669"/>
    <property type="project" value="InterPro"/>
</dbReference>
<dbReference type="Gene3D" id="3.40.50.1820">
    <property type="entry name" value="alpha/beta hydrolase"/>
    <property type="match status" value="1"/>
</dbReference>
<organism evidence="3 4">
    <name type="scientific">Neolewinella xylanilytica</name>
    <dbReference type="NCBI Taxonomy" id="1514080"/>
    <lineage>
        <taxon>Bacteria</taxon>
        <taxon>Pseudomonadati</taxon>
        <taxon>Bacteroidota</taxon>
        <taxon>Saprospiria</taxon>
        <taxon>Saprospirales</taxon>
        <taxon>Lewinellaceae</taxon>
        <taxon>Neolewinella</taxon>
    </lineage>
</organism>
<accession>A0A2S6I8I5</accession>
<feature type="domain" description="Dipeptidylpeptidase IV N-terminal" evidence="2">
    <location>
        <begin position="128"/>
        <end position="460"/>
    </location>
</feature>
<evidence type="ECO:0000259" key="1">
    <source>
        <dbReference type="Pfam" id="PF00326"/>
    </source>
</evidence>
<sequence length="751" mass="84669">MHPFLLAIAFLLLPTREMIAQDTIAPGVYQRAIGFLPERTQDRLVNTFVRPNWFPDSTGLWFIDRSGEEKRYLSVSLPPGQPQPLFDRERLAESLEEALGEDFDPTDLPLENLRYRGDSRLSFTVGSESFLFDAESNELGRDEAPESAPNAVSFSPDSSWVAYAENHNLYLRKPDSTERRPLTTDGTKAYAYASWYGWDDIIEGENGPRPEHFGVEWSPDGEWLLANRVDLRSANKMYLLDWSVDSLFRPRLLSYYRGSPGDTGMVYLEPEFFNVRTGERVTTGLPRGTHINAVDVRWSETPGKVYLQWQPRGFKSVGLYTLDLSTGRLDTLYAESSPTNIDNFSVELAESSDRLFFLSEKSGWRQLYGLELTTGRENRLTRGDFYVNEIVRVDEAAATVYFLASGREPGHNPYHQQLYRVDFDGSDLQLLTPENANHRISFSPDGNYLVDNYSTVSTPTRTVVRDAAGGEVLTQLAVAEASGLGDWTPPEAFTALAADGQTEIYGAIWKPTDFDSTRRYPVIDASYTGPHTYVFPTDYGAGLSLQSFAELGFLVVRIDGRGSPGRSKAFHDYSYKNLGGNLGDHVAAIRQLGERHTWVDTSRVGIFGHSAGGYDAGHAVLAYPDFYKVAVASSADHDHRMEKAWWPEMYMGWPVDSAYHLQSNITMAGNLRGKLLITHGGIDENVNPSATFKLAEALIRADKRFDMLILPSQRHGYTGKAGRYFTKLRWNYFVEHLLGREPRWDITWPED</sequence>
<protein>
    <submittedName>
        <fullName evidence="3">Dipeptidyl-peptidase-4</fullName>
    </submittedName>
</protein>
<dbReference type="EMBL" id="PTJC01000005">
    <property type="protein sequence ID" value="PPK87816.1"/>
    <property type="molecule type" value="Genomic_DNA"/>
</dbReference>
<dbReference type="SUPFAM" id="SSF82171">
    <property type="entry name" value="DPP6 N-terminal domain-like"/>
    <property type="match status" value="1"/>
</dbReference>
<evidence type="ECO:0000259" key="2">
    <source>
        <dbReference type="Pfam" id="PF00930"/>
    </source>
</evidence>